<evidence type="ECO:0000256" key="1">
    <source>
        <dbReference type="ARBA" id="ARBA00004651"/>
    </source>
</evidence>
<evidence type="ECO:0000313" key="10">
    <source>
        <dbReference type="Proteomes" id="UP001280581"/>
    </source>
</evidence>
<proteinExistence type="inferred from homology"/>
<evidence type="ECO:0000256" key="4">
    <source>
        <dbReference type="ARBA" id="ARBA00022475"/>
    </source>
</evidence>
<dbReference type="GO" id="GO:0000319">
    <property type="term" value="F:sulfite transmembrane transporter activity"/>
    <property type="evidence" value="ECO:0007669"/>
    <property type="project" value="TreeGrafter"/>
</dbReference>
<evidence type="ECO:0000256" key="8">
    <source>
        <dbReference type="SAM" id="Phobius"/>
    </source>
</evidence>
<dbReference type="Pfam" id="PF03595">
    <property type="entry name" value="SLAC1"/>
    <property type="match status" value="2"/>
</dbReference>
<dbReference type="InterPro" id="IPR051629">
    <property type="entry name" value="Sulfite_efflux_TDT"/>
</dbReference>
<accession>A0AAN6LR73</accession>
<dbReference type="EMBL" id="WVTA01000018">
    <property type="protein sequence ID" value="KAK3197762.1"/>
    <property type="molecule type" value="Genomic_DNA"/>
</dbReference>
<feature type="transmembrane region" description="Helical" evidence="8">
    <location>
        <begin position="392"/>
        <end position="416"/>
    </location>
</feature>
<dbReference type="Proteomes" id="UP001280581">
    <property type="component" value="Unassembled WGS sequence"/>
</dbReference>
<organism evidence="9 10">
    <name type="scientific">Pseudopithomyces chartarum</name>
    <dbReference type="NCBI Taxonomy" id="1892770"/>
    <lineage>
        <taxon>Eukaryota</taxon>
        <taxon>Fungi</taxon>
        <taxon>Dikarya</taxon>
        <taxon>Ascomycota</taxon>
        <taxon>Pezizomycotina</taxon>
        <taxon>Dothideomycetes</taxon>
        <taxon>Pleosporomycetidae</taxon>
        <taxon>Pleosporales</taxon>
        <taxon>Massarineae</taxon>
        <taxon>Didymosphaeriaceae</taxon>
        <taxon>Pseudopithomyces</taxon>
    </lineage>
</organism>
<name>A0AAN6LR73_9PLEO</name>
<reference evidence="9 10" key="1">
    <citation type="submission" date="2021-02" db="EMBL/GenBank/DDBJ databases">
        <title>Genome assembly of Pseudopithomyces chartarum.</title>
        <authorList>
            <person name="Jauregui R."/>
            <person name="Singh J."/>
            <person name="Voisey C."/>
        </authorList>
    </citation>
    <scope>NUCLEOTIDE SEQUENCE [LARGE SCALE GENOMIC DNA]</scope>
    <source>
        <strain evidence="9 10">AGR01</strain>
    </source>
</reference>
<dbReference type="AlphaFoldDB" id="A0AAN6LR73"/>
<protein>
    <submittedName>
        <fullName evidence="9">Uncharacterized protein</fullName>
    </submittedName>
</protein>
<keyword evidence="10" id="KW-1185">Reference proteome</keyword>
<comment type="subcellular location">
    <subcellularLocation>
        <location evidence="1">Cell membrane</location>
        <topology evidence="1">Multi-pass membrane protein</topology>
    </subcellularLocation>
</comment>
<keyword evidence="7 8" id="KW-0472">Membrane</keyword>
<evidence type="ECO:0000256" key="6">
    <source>
        <dbReference type="ARBA" id="ARBA00022989"/>
    </source>
</evidence>
<feature type="transmembrane region" description="Helical" evidence="8">
    <location>
        <begin position="325"/>
        <end position="349"/>
    </location>
</feature>
<dbReference type="PANTHER" id="PTHR31686:SF1">
    <property type="entry name" value="SULFITE EFFLUX PUMP SSU1"/>
    <property type="match status" value="1"/>
</dbReference>
<evidence type="ECO:0000256" key="3">
    <source>
        <dbReference type="ARBA" id="ARBA00022448"/>
    </source>
</evidence>
<comment type="similarity">
    <text evidence="2">Belongs to the tellurite-resistance/dicarboxylate transporter (TDT) family.</text>
</comment>
<dbReference type="InterPro" id="IPR038665">
    <property type="entry name" value="Voltage-dep_anion_channel_sf"/>
</dbReference>
<keyword evidence="4" id="KW-1003">Cell membrane</keyword>
<feature type="transmembrane region" description="Helical" evidence="8">
    <location>
        <begin position="64"/>
        <end position="85"/>
    </location>
</feature>
<dbReference type="InterPro" id="IPR004695">
    <property type="entry name" value="SLAC1/Mae1/Ssu1/TehA"/>
</dbReference>
<feature type="transmembrane region" description="Helical" evidence="8">
    <location>
        <begin position="361"/>
        <end position="380"/>
    </location>
</feature>
<comment type="caution">
    <text evidence="9">The sequence shown here is derived from an EMBL/GenBank/DDBJ whole genome shotgun (WGS) entry which is preliminary data.</text>
</comment>
<dbReference type="PANTHER" id="PTHR31686">
    <property type="match status" value="1"/>
</dbReference>
<feature type="transmembrane region" description="Helical" evidence="8">
    <location>
        <begin position="134"/>
        <end position="152"/>
    </location>
</feature>
<keyword evidence="6 8" id="KW-1133">Transmembrane helix</keyword>
<keyword evidence="5 8" id="KW-0812">Transmembrane</keyword>
<evidence type="ECO:0000256" key="7">
    <source>
        <dbReference type="ARBA" id="ARBA00023136"/>
    </source>
</evidence>
<keyword evidence="3" id="KW-0813">Transport</keyword>
<feature type="transmembrane region" description="Helical" evidence="8">
    <location>
        <begin position="92"/>
        <end position="114"/>
    </location>
</feature>
<evidence type="ECO:0000256" key="5">
    <source>
        <dbReference type="ARBA" id="ARBA00022692"/>
    </source>
</evidence>
<evidence type="ECO:0000313" key="9">
    <source>
        <dbReference type="EMBL" id="KAK3197762.1"/>
    </source>
</evidence>
<dbReference type="Gene3D" id="1.50.10.150">
    <property type="entry name" value="Voltage-dependent anion channel"/>
    <property type="match status" value="2"/>
</dbReference>
<evidence type="ECO:0000256" key="2">
    <source>
        <dbReference type="ARBA" id="ARBA00008566"/>
    </source>
</evidence>
<gene>
    <name evidence="9" type="ORF">GRF29_216g1225179</name>
</gene>
<dbReference type="GO" id="GO:0005886">
    <property type="term" value="C:plasma membrane"/>
    <property type="evidence" value="ECO:0007669"/>
    <property type="project" value="UniProtKB-SubCell"/>
</dbReference>
<sequence length="446" mass="48883">MPSDNPRNDELQIPWSLPDDHFHDDQDTEQHKLHRGKKLHKRSIRNYRHTTTKWGDAIESFKPMWFALVISTGGLATILNGPFAYPAHWLRICASILYIFELLLFTVFTILMLIRWTLYPHVAIRRALRDPSELGSYAIPPIALMTIGALTASQISTASWGGHAFTIVAYVLWCGYDACVVYGACGAGDGGDGGVVYNDILGGDEKQDGGADGGGGVFCGGGGVVHGGDTVYDVFPSAVCGGVVKAFGEACVVHIGEWWWVNLFLLIRANTTKSGPCGQLSTAFQLLGESASAYMRFAEYKPSAVYPPMYGTFWRQETAQGLDSAGLLLSLLLLGFDHLCLCIAVIGVMDHFIKRQAKHSLTWWSIVFPTVTLASAWLELGFSMDSPMFRGLTAALMVILCLFYFGNLGFTIWGVADGSLIFGQTQVEIEDELMKKAHDKKMNGEV</sequence>